<dbReference type="RefSeq" id="WP_219082586.1">
    <property type="nucleotide sequence ID" value="NZ_JAHBBD010000022.1"/>
</dbReference>
<protein>
    <submittedName>
        <fullName evidence="2">ABC-2 transporter permease</fullName>
    </submittedName>
</protein>
<accession>A0ABS6WAD3</accession>
<organism evidence="2 3">
    <name type="scientific">Bifidobacterium phasiani</name>
    <dbReference type="NCBI Taxonomy" id="2834431"/>
    <lineage>
        <taxon>Bacteria</taxon>
        <taxon>Bacillati</taxon>
        <taxon>Actinomycetota</taxon>
        <taxon>Actinomycetes</taxon>
        <taxon>Bifidobacteriales</taxon>
        <taxon>Bifidobacteriaceae</taxon>
        <taxon>Bifidobacterium</taxon>
    </lineage>
</organism>
<keyword evidence="1" id="KW-0472">Membrane</keyword>
<dbReference type="EMBL" id="JAHBBD010000022">
    <property type="protein sequence ID" value="MBW3083434.1"/>
    <property type="molecule type" value="Genomic_DNA"/>
</dbReference>
<reference evidence="2 3" key="1">
    <citation type="submission" date="2021-05" db="EMBL/GenBank/DDBJ databases">
        <title>Phylogenetic classification of ten novel species belonging to the genus Bifidobacterium comprising B. colchicus sp. nov., B. abeli sp. nov., B. bicoloris sp. nov., B. guerezis sp. nov., B. rosaliae sp. nov., B. santillanensis sp. nov., B. argentati sp. nov., B. amazzoni sp. nov., B. pluviali sp. nov., and B. pinnaculum sp. nov.</title>
        <authorList>
            <person name="Lugli G.A."/>
            <person name="Ruiz Garcia L."/>
            <person name="Margolles A."/>
            <person name="Ventura M."/>
        </authorList>
    </citation>
    <scope>NUCLEOTIDE SEQUENCE [LARGE SCALE GENOMIC DNA]</scope>
    <source>
        <strain evidence="2 3">6T3</strain>
    </source>
</reference>
<proteinExistence type="predicted"/>
<keyword evidence="1" id="KW-0812">Transmembrane</keyword>
<feature type="transmembrane region" description="Helical" evidence="1">
    <location>
        <begin position="12"/>
        <end position="35"/>
    </location>
</feature>
<evidence type="ECO:0000313" key="3">
    <source>
        <dbReference type="Proteomes" id="UP000812844"/>
    </source>
</evidence>
<feature type="transmembrane region" description="Helical" evidence="1">
    <location>
        <begin position="113"/>
        <end position="141"/>
    </location>
</feature>
<evidence type="ECO:0000313" key="2">
    <source>
        <dbReference type="EMBL" id="MBW3083434.1"/>
    </source>
</evidence>
<dbReference type="Pfam" id="PF13346">
    <property type="entry name" value="ABC2_membrane_5"/>
    <property type="match status" value="1"/>
</dbReference>
<name>A0ABS6WAD3_9BIFI</name>
<feature type="transmembrane region" description="Helical" evidence="1">
    <location>
        <begin position="148"/>
        <end position="172"/>
    </location>
</feature>
<feature type="transmembrane region" description="Helical" evidence="1">
    <location>
        <begin position="83"/>
        <end position="107"/>
    </location>
</feature>
<feature type="transmembrane region" description="Helical" evidence="1">
    <location>
        <begin position="178"/>
        <end position="196"/>
    </location>
</feature>
<keyword evidence="1" id="KW-1133">Transmembrane helix</keyword>
<keyword evidence="3" id="KW-1185">Reference proteome</keyword>
<gene>
    <name evidence="2" type="ORF">KIH73_08685</name>
</gene>
<comment type="caution">
    <text evidence="2">The sequence shown here is derived from an EMBL/GenBank/DDBJ whole genome shotgun (WGS) entry which is preliminary data.</text>
</comment>
<dbReference type="Proteomes" id="UP000812844">
    <property type="component" value="Unassembled WGS sequence"/>
</dbReference>
<dbReference type="InterPro" id="IPR025699">
    <property type="entry name" value="ABC2_memb-like"/>
</dbReference>
<sequence length="210" mass="22405">MMKGLLLKDLYIAKSNILVIIGSLIVLGFGLSVLIEASALLVLAPPCATTAVFISITSDANSKWSKNVITMPVSRSQIIGEKFILFIILSVLGIMAALIPCGVLAIFGAEITLASLLLYGSIGVSAALFAGCFSLPCAYFFDPDKSQIVFLMSFLASTGIIVALVLLINLFIPVKGNILLPFNIVLIIAAIFFFVSHKIAVMAYQKKDIT</sequence>
<evidence type="ECO:0000256" key="1">
    <source>
        <dbReference type="SAM" id="Phobius"/>
    </source>
</evidence>